<name>A0A6C2YHT3_9BACT</name>
<keyword evidence="3" id="KW-1185">Reference proteome</keyword>
<dbReference type="EMBL" id="LR586016">
    <property type="protein sequence ID" value="VIP00924.1"/>
    <property type="molecule type" value="Genomic_DNA"/>
</dbReference>
<dbReference type="InterPro" id="IPR010869">
    <property type="entry name" value="DUF1501"/>
</dbReference>
<reference evidence="2" key="1">
    <citation type="submission" date="2019-04" db="EMBL/GenBank/DDBJ databases">
        <authorList>
            <consortium name="Science for Life Laboratories"/>
        </authorList>
    </citation>
    <scope>NUCLEOTIDE SEQUENCE</scope>
    <source>
        <strain evidence="2">MBLW1</strain>
    </source>
</reference>
<evidence type="ECO:0000313" key="2">
    <source>
        <dbReference type="EMBL" id="VIP00924.1"/>
    </source>
</evidence>
<organism evidence="2">
    <name type="scientific">Tuwongella immobilis</name>
    <dbReference type="NCBI Taxonomy" id="692036"/>
    <lineage>
        <taxon>Bacteria</taxon>
        <taxon>Pseudomonadati</taxon>
        <taxon>Planctomycetota</taxon>
        <taxon>Planctomycetia</taxon>
        <taxon>Gemmatales</taxon>
        <taxon>Gemmataceae</taxon>
        <taxon>Tuwongella</taxon>
    </lineage>
</organism>
<dbReference type="InParanoid" id="A0A6C2YHT3"/>
<gene>
    <name evidence="2" type="ORF">GMBLW1_30360</name>
</gene>
<dbReference type="PANTHER" id="PTHR43737">
    <property type="entry name" value="BLL7424 PROTEIN"/>
    <property type="match status" value="1"/>
</dbReference>
<dbReference type="PANTHER" id="PTHR43737:SF1">
    <property type="entry name" value="DUF1501 DOMAIN-CONTAINING PROTEIN"/>
    <property type="match status" value="1"/>
</dbReference>
<evidence type="ECO:0008006" key="4">
    <source>
        <dbReference type="Google" id="ProtNLM"/>
    </source>
</evidence>
<feature type="region of interest" description="Disordered" evidence="1">
    <location>
        <begin position="65"/>
        <end position="84"/>
    </location>
</feature>
<dbReference type="KEGG" id="tim:GMBLW1_30360"/>
<dbReference type="EMBL" id="LR593887">
    <property type="protein sequence ID" value="VTR97266.1"/>
    <property type="molecule type" value="Genomic_DNA"/>
</dbReference>
<dbReference type="RefSeq" id="WP_162656085.1">
    <property type="nucleotide sequence ID" value="NZ_LR593887.1"/>
</dbReference>
<dbReference type="AlphaFoldDB" id="A0A6C2YHT3"/>
<sequence>MSLNDVQLTMNPDGLVSRRSFLGAGMLAGLSGLSLRERLRAAGPELRKRDLSVILLFMQGAPSQFETFDPKPGTPTGGPTKGISTSIPGVQIAEYWPKMAAMMNRVALIRSLNSRDVNHPSAQYLLRTGYKISGSVKYPHFGSIVAQESGGTGSDLPPFVAIAGNPAAGSGYLSKSVAPFVITDPTRPPVNTQLPAGMTKEALQRRLRLTAKLEQDFAAAGAKSLVKDHQAINDAAARLVLSPKLKEFDLSEEKDSLRDRYGRNSFGQGCLLARRLTEVGVPFVEVSHGNWDTHRENFEGHERLSSVVDAGFSTLLEDLKQRGRLNKTLVIWTGEFGRTPTINGNNGRDHYGRAFNGILAGAGIKPGVVVGKTDSQGREIAERPVSVQDLFCTLCEVLGINPRQKIETDGRGIRIVDGGEAVKEVLA</sequence>
<dbReference type="Proteomes" id="UP000464378">
    <property type="component" value="Chromosome"/>
</dbReference>
<evidence type="ECO:0000256" key="1">
    <source>
        <dbReference type="SAM" id="MobiDB-lite"/>
    </source>
</evidence>
<protein>
    <recommendedName>
        <fullName evidence="4">DUF1501 domain-containing protein</fullName>
    </recommendedName>
</protein>
<dbReference type="InterPro" id="IPR017850">
    <property type="entry name" value="Alkaline_phosphatase_core_sf"/>
</dbReference>
<proteinExistence type="predicted"/>
<dbReference type="Pfam" id="PF07394">
    <property type="entry name" value="DUF1501"/>
    <property type="match status" value="1"/>
</dbReference>
<dbReference type="Gene3D" id="3.40.720.10">
    <property type="entry name" value="Alkaline Phosphatase, subunit A"/>
    <property type="match status" value="1"/>
</dbReference>
<accession>A0A6C2YHT3</accession>
<dbReference type="SUPFAM" id="SSF53649">
    <property type="entry name" value="Alkaline phosphatase-like"/>
    <property type="match status" value="1"/>
</dbReference>
<evidence type="ECO:0000313" key="3">
    <source>
        <dbReference type="Proteomes" id="UP000464378"/>
    </source>
</evidence>